<dbReference type="RefSeq" id="WP_188592980.1">
    <property type="nucleotide sequence ID" value="NZ_BMFU01000004.1"/>
</dbReference>
<proteinExistence type="predicted"/>
<gene>
    <name evidence="1" type="ORF">GCM10008014_30310</name>
</gene>
<evidence type="ECO:0000313" key="2">
    <source>
        <dbReference type="Proteomes" id="UP000652153"/>
    </source>
</evidence>
<keyword evidence="2" id="KW-1185">Reference proteome</keyword>
<name>A0ABQ1ZCG6_9BACL</name>
<accession>A0ABQ1ZCG6</accession>
<dbReference type="Gene3D" id="1.10.1200.10">
    <property type="entry name" value="ACP-like"/>
    <property type="match status" value="1"/>
</dbReference>
<dbReference type="SUPFAM" id="SSF47336">
    <property type="entry name" value="ACP-like"/>
    <property type="match status" value="1"/>
</dbReference>
<dbReference type="Proteomes" id="UP000652153">
    <property type="component" value="Unassembled WGS sequence"/>
</dbReference>
<protein>
    <recommendedName>
        <fullName evidence="3">Carrier domain-containing protein</fullName>
    </recommendedName>
</protein>
<sequence>MLNTRENVKDQVSKIIQKHIELNIDETNQQDGLDISAITSLKFIGIVVDLELEFDFVFEDEYLDNRMFNSFDSIVTYVYDRTNLA</sequence>
<comment type="caution">
    <text evidence="1">The sequence shown here is derived from an EMBL/GenBank/DDBJ whole genome shotgun (WGS) entry which is preliminary data.</text>
</comment>
<dbReference type="InterPro" id="IPR036736">
    <property type="entry name" value="ACP-like_sf"/>
</dbReference>
<evidence type="ECO:0008006" key="3">
    <source>
        <dbReference type="Google" id="ProtNLM"/>
    </source>
</evidence>
<dbReference type="EMBL" id="BMFU01000004">
    <property type="protein sequence ID" value="GGH58059.1"/>
    <property type="molecule type" value="Genomic_DNA"/>
</dbReference>
<reference evidence="2" key="1">
    <citation type="journal article" date="2019" name="Int. J. Syst. Evol. Microbiol.">
        <title>The Global Catalogue of Microorganisms (GCM) 10K type strain sequencing project: providing services to taxonomists for standard genome sequencing and annotation.</title>
        <authorList>
            <consortium name="The Broad Institute Genomics Platform"/>
            <consortium name="The Broad Institute Genome Sequencing Center for Infectious Disease"/>
            <person name="Wu L."/>
            <person name="Ma J."/>
        </authorList>
    </citation>
    <scope>NUCLEOTIDE SEQUENCE [LARGE SCALE GENOMIC DNA]</scope>
    <source>
        <strain evidence="2">CGMCC 1.12770</strain>
    </source>
</reference>
<evidence type="ECO:0000313" key="1">
    <source>
        <dbReference type="EMBL" id="GGH58059.1"/>
    </source>
</evidence>
<organism evidence="1 2">
    <name type="scientific">Paenibacillus silvae</name>
    <dbReference type="NCBI Taxonomy" id="1325358"/>
    <lineage>
        <taxon>Bacteria</taxon>
        <taxon>Bacillati</taxon>
        <taxon>Bacillota</taxon>
        <taxon>Bacilli</taxon>
        <taxon>Bacillales</taxon>
        <taxon>Paenibacillaceae</taxon>
        <taxon>Paenibacillus</taxon>
    </lineage>
</organism>